<proteinExistence type="predicted"/>
<comment type="cofactor">
    <cofactor evidence="1">
        <name>pyridoxal 5'-phosphate</name>
        <dbReference type="ChEBI" id="CHEBI:597326"/>
    </cofactor>
</comment>
<accession>A0AA35QSW6</accession>
<name>A0AA35QSW6_GEOBA</name>
<protein>
    <submittedName>
        <fullName evidence="4">Sphingosine-1-phosphate lyase 1</fullName>
    </submittedName>
</protein>
<dbReference type="GO" id="GO:0016829">
    <property type="term" value="F:lyase activity"/>
    <property type="evidence" value="ECO:0007669"/>
    <property type="project" value="UniProtKB-KW"/>
</dbReference>
<evidence type="ECO:0000256" key="1">
    <source>
        <dbReference type="ARBA" id="ARBA00001933"/>
    </source>
</evidence>
<dbReference type="PANTHER" id="PTHR42735">
    <property type="match status" value="1"/>
</dbReference>
<dbReference type="EMBL" id="CASHTH010000083">
    <property type="protein sequence ID" value="CAI7990796.1"/>
    <property type="molecule type" value="Genomic_DNA"/>
</dbReference>
<dbReference type="InterPro" id="IPR050477">
    <property type="entry name" value="GrpII_AminoAcid_Decarb"/>
</dbReference>
<dbReference type="InterPro" id="IPR015421">
    <property type="entry name" value="PyrdxlP-dep_Trfase_major"/>
</dbReference>
<dbReference type="PANTHER" id="PTHR42735:SF9">
    <property type="entry name" value="SPHINGOSINE-1-PHOSPHATE LYASE"/>
    <property type="match status" value="1"/>
</dbReference>
<feature type="non-terminal residue" evidence="4">
    <location>
        <position position="96"/>
    </location>
</feature>
<evidence type="ECO:0000313" key="5">
    <source>
        <dbReference type="Proteomes" id="UP001174909"/>
    </source>
</evidence>
<dbReference type="InterPro" id="IPR015424">
    <property type="entry name" value="PyrdxlP-dep_Trfase"/>
</dbReference>
<comment type="caution">
    <text evidence="4">The sequence shown here is derived from an EMBL/GenBank/DDBJ whole genome shotgun (WGS) entry which is preliminary data.</text>
</comment>
<keyword evidence="3 4" id="KW-0456">Lyase</keyword>
<sequence length="96" mass="10197">MVDPVPTISGLAIRHNLPLHVDACFGGFMLPWVEKLGYSLPEFDFRLPGVTSMSADIHKYGLGIKASTSGSSVAFQFHLVTSLFRSAGGECGTVPG</sequence>
<reference evidence="4" key="1">
    <citation type="submission" date="2023-03" db="EMBL/GenBank/DDBJ databases">
        <authorList>
            <person name="Steffen K."/>
            <person name="Cardenas P."/>
        </authorList>
    </citation>
    <scope>NUCLEOTIDE SEQUENCE</scope>
</reference>
<evidence type="ECO:0000256" key="3">
    <source>
        <dbReference type="ARBA" id="ARBA00023239"/>
    </source>
</evidence>
<gene>
    <name evidence="4" type="ORF">GBAR_LOCUS548</name>
</gene>
<dbReference type="Gene3D" id="3.40.640.10">
    <property type="entry name" value="Type I PLP-dependent aspartate aminotransferase-like (Major domain)"/>
    <property type="match status" value="1"/>
</dbReference>
<keyword evidence="5" id="KW-1185">Reference proteome</keyword>
<dbReference type="SUPFAM" id="SSF53383">
    <property type="entry name" value="PLP-dependent transferases"/>
    <property type="match status" value="1"/>
</dbReference>
<evidence type="ECO:0000313" key="4">
    <source>
        <dbReference type="EMBL" id="CAI7990796.1"/>
    </source>
</evidence>
<evidence type="ECO:0000256" key="2">
    <source>
        <dbReference type="ARBA" id="ARBA00022898"/>
    </source>
</evidence>
<dbReference type="Proteomes" id="UP001174909">
    <property type="component" value="Unassembled WGS sequence"/>
</dbReference>
<keyword evidence="2" id="KW-0663">Pyridoxal phosphate</keyword>
<organism evidence="4 5">
    <name type="scientific">Geodia barretti</name>
    <name type="common">Barrett's horny sponge</name>
    <dbReference type="NCBI Taxonomy" id="519541"/>
    <lineage>
        <taxon>Eukaryota</taxon>
        <taxon>Metazoa</taxon>
        <taxon>Porifera</taxon>
        <taxon>Demospongiae</taxon>
        <taxon>Heteroscleromorpha</taxon>
        <taxon>Tetractinellida</taxon>
        <taxon>Astrophorina</taxon>
        <taxon>Geodiidae</taxon>
        <taxon>Geodia</taxon>
    </lineage>
</organism>
<dbReference type="AlphaFoldDB" id="A0AA35QSW6"/>